<keyword evidence="4 9" id="KW-0378">Hydrolase</keyword>
<dbReference type="Gene3D" id="3.40.80.10">
    <property type="entry name" value="Peptidoglycan recognition protein-like"/>
    <property type="match status" value="1"/>
</dbReference>
<evidence type="ECO:0000256" key="7">
    <source>
        <dbReference type="ARBA" id="ARBA00023316"/>
    </source>
</evidence>
<keyword evidence="10" id="KW-1185">Reference proteome</keyword>
<sequence>MNPLTIFDADGFIHVATLEGIPVFVSKVPETSVEYQSTRVTDKRYIVIHNAGNAHADDTANNRFMKQDDYILWHFTVDEDSITQGHSILRSGYHAGDGGSGKGNLYGIGIEIADNGNVAKACENAFVLCKALQQQSPFTALELEPHQFFSGKYCPQWILDNWGWQGFILRYEAYLQATSVPAWKTAIVHESHVNQIITDLERWMRDIDTPMPTWAVLASINNAYRALLMHMHALASETDAKQETS</sequence>
<evidence type="ECO:0000256" key="3">
    <source>
        <dbReference type="ARBA" id="ARBA00011901"/>
    </source>
</evidence>
<evidence type="ECO:0000259" key="8">
    <source>
        <dbReference type="SMART" id="SM00644"/>
    </source>
</evidence>
<proteinExistence type="inferred from homology"/>
<comment type="caution">
    <text evidence="9">The sequence shown here is derived from an EMBL/GenBank/DDBJ whole genome shotgun (WGS) entry which is preliminary data.</text>
</comment>
<reference evidence="9 10" key="1">
    <citation type="submission" date="2021-05" db="EMBL/GenBank/DDBJ databases">
        <title>Fusibacter ferrireducens sp. nov., an anaerobic, sulfur- and Fe-reducing bacterium isolated from the mangrove sediment.</title>
        <authorList>
            <person name="Qiu D."/>
        </authorList>
    </citation>
    <scope>NUCLEOTIDE SEQUENCE [LARGE SCALE GENOMIC DNA]</scope>
    <source>
        <strain evidence="9 10">DSM 12116</strain>
    </source>
</reference>
<dbReference type="PANTHER" id="PTHR30417:SF11">
    <property type="entry name" value="N-ACETYLMURAMOYL-L-ALANINE AMIDASE XLYA"/>
    <property type="match status" value="1"/>
</dbReference>
<dbReference type="SMART" id="SM00644">
    <property type="entry name" value="Ami_2"/>
    <property type="match status" value="1"/>
</dbReference>
<evidence type="ECO:0000256" key="5">
    <source>
        <dbReference type="ARBA" id="ARBA00022969"/>
    </source>
</evidence>
<dbReference type="CDD" id="cd06583">
    <property type="entry name" value="PGRP"/>
    <property type="match status" value="1"/>
</dbReference>
<keyword evidence="6" id="KW-0178">Competence</keyword>
<dbReference type="EC" id="3.5.1.28" evidence="3"/>
<comment type="catalytic activity">
    <reaction evidence="1">
        <text>Hydrolyzes the link between N-acetylmuramoyl residues and L-amino acid residues in certain cell-wall glycopeptides.</text>
        <dbReference type="EC" id="3.5.1.28"/>
    </reaction>
</comment>
<evidence type="ECO:0000313" key="9">
    <source>
        <dbReference type="EMBL" id="MBS7527836.1"/>
    </source>
</evidence>
<dbReference type="PANTHER" id="PTHR30417">
    <property type="entry name" value="N-ACETYLMURAMOYL-L-ALANINE AMIDASE AMID"/>
    <property type="match status" value="1"/>
</dbReference>
<dbReference type="InterPro" id="IPR002502">
    <property type="entry name" value="Amidase_domain"/>
</dbReference>
<evidence type="ECO:0000313" key="10">
    <source>
        <dbReference type="Proteomes" id="UP000746471"/>
    </source>
</evidence>
<dbReference type="InterPro" id="IPR036505">
    <property type="entry name" value="Amidase/PGRP_sf"/>
</dbReference>
<keyword evidence="5" id="KW-0749">Sporulation</keyword>
<evidence type="ECO:0000256" key="2">
    <source>
        <dbReference type="ARBA" id="ARBA00007553"/>
    </source>
</evidence>
<protein>
    <recommendedName>
        <fullName evidence="3">N-acetylmuramoyl-L-alanine amidase</fullName>
        <ecNumber evidence="3">3.5.1.28</ecNumber>
    </recommendedName>
</protein>
<dbReference type="SUPFAM" id="SSF55846">
    <property type="entry name" value="N-acetylmuramoyl-L-alanine amidase-like"/>
    <property type="match status" value="1"/>
</dbReference>
<gene>
    <name evidence="9" type="ORF">KHM83_14220</name>
</gene>
<dbReference type="Pfam" id="PF01510">
    <property type="entry name" value="Amidase_2"/>
    <property type="match status" value="1"/>
</dbReference>
<dbReference type="GO" id="GO:0008745">
    <property type="term" value="F:N-acetylmuramoyl-L-alanine amidase activity"/>
    <property type="evidence" value="ECO:0007669"/>
    <property type="project" value="UniProtKB-EC"/>
</dbReference>
<comment type="similarity">
    <text evidence="2">Belongs to the N-acetylmuramoyl-L-alanine amidase 2 family.</text>
</comment>
<evidence type="ECO:0000256" key="4">
    <source>
        <dbReference type="ARBA" id="ARBA00022801"/>
    </source>
</evidence>
<keyword evidence="7" id="KW-0961">Cell wall biogenesis/degradation</keyword>
<dbReference type="EMBL" id="JAHBCL010000026">
    <property type="protein sequence ID" value="MBS7527836.1"/>
    <property type="molecule type" value="Genomic_DNA"/>
</dbReference>
<evidence type="ECO:0000256" key="1">
    <source>
        <dbReference type="ARBA" id="ARBA00001561"/>
    </source>
</evidence>
<feature type="domain" description="N-acetylmuramoyl-L-alanine amidase" evidence="8">
    <location>
        <begin position="28"/>
        <end position="166"/>
    </location>
</feature>
<evidence type="ECO:0000256" key="6">
    <source>
        <dbReference type="ARBA" id="ARBA00023287"/>
    </source>
</evidence>
<organism evidence="9 10">
    <name type="scientific">Fusibacter paucivorans</name>
    <dbReference type="NCBI Taxonomy" id="76009"/>
    <lineage>
        <taxon>Bacteria</taxon>
        <taxon>Bacillati</taxon>
        <taxon>Bacillota</taxon>
        <taxon>Clostridia</taxon>
        <taxon>Eubacteriales</taxon>
        <taxon>Eubacteriales Family XII. Incertae Sedis</taxon>
        <taxon>Fusibacter</taxon>
    </lineage>
</organism>
<dbReference type="Proteomes" id="UP000746471">
    <property type="component" value="Unassembled WGS sequence"/>
</dbReference>
<dbReference type="InterPro" id="IPR051206">
    <property type="entry name" value="NAMLAA_amidase_2"/>
</dbReference>
<name>A0ABS5PTF1_9FIRM</name>
<accession>A0ABS5PTF1</accession>